<sequence>MIMAYLSLLLYCIATGVLGRSLARPAGDGNRWWLPIVILAMVFHGEIHAEAWRSIRGVDLRFYSTLSLTALGIAALTTALSLRGKLAAAGILMYPLAGLLALRYAAQGHGHPTQMDWQLQLHAWCAISAYVTLAVATLIALLLWFQERALRRHRVQTWTRVLPPLTDLERLLFQAILVGYVLLTATLVTGVVFVHDLFAQHIVHKTVLSVLSWLVFGILLIGRWRYGWRGARAVRWTLAAMILLLLAFFGTQFVRELILNRV</sequence>
<organism evidence="3 4">
    <name type="scientific">Lysobacter soyae</name>
    <dbReference type="NCBI Taxonomy" id="2764185"/>
    <lineage>
        <taxon>Bacteria</taxon>
        <taxon>Pseudomonadati</taxon>
        <taxon>Pseudomonadota</taxon>
        <taxon>Gammaproteobacteria</taxon>
        <taxon>Lysobacterales</taxon>
        <taxon>Lysobacteraceae</taxon>
        <taxon>Lysobacter</taxon>
    </lineage>
</organism>
<feature type="transmembrane region" description="Helical" evidence="1">
    <location>
        <begin position="61"/>
        <end position="80"/>
    </location>
</feature>
<evidence type="ECO:0000259" key="2">
    <source>
        <dbReference type="Pfam" id="PF01578"/>
    </source>
</evidence>
<evidence type="ECO:0000313" key="4">
    <source>
        <dbReference type="Proteomes" id="UP000824755"/>
    </source>
</evidence>
<dbReference type="PANTHER" id="PTHR38034">
    <property type="entry name" value="INNER MEMBRANE PROTEIN YPJD"/>
    <property type="match status" value="1"/>
</dbReference>
<feature type="transmembrane region" description="Helical" evidence="1">
    <location>
        <begin position="206"/>
        <end position="224"/>
    </location>
</feature>
<evidence type="ECO:0000313" key="3">
    <source>
        <dbReference type="EMBL" id="QYR52435.1"/>
    </source>
</evidence>
<dbReference type="EMBL" id="CP080544">
    <property type="protein sequence ID" value="QYR52435.1"/>
    <property type="molecule type" value="Genomic_DNA"/>
</dbReference>
<reference evidence="3 4" key="1">
    <citation type="submission" date="2021-08" db="EMBL/GenBank/DDBJ databases">
        <title>Lysobacter sp. strain CJ11 Genome sequencing and assembly.</title>
        <authorList>
            <person name="Kim I."/>
        </authorList>
    </citation>
    <scope>NUCLEOTIDE SEQUENCE [LARGE SCALE GENOMIC DNA]</scope>
    <source>
        <strain evidence="3 4">CJ11</strain>
    </source>
</reference>
<gene>
    <name evidence="3" type="primary">ccsA</name>
    <name evidence="3" type="ORF">H8L67_07460</name>
</gene>
<dbReference type="Proteomes" id="UP000824755">
    <property type="component" value="Chromosome"/>
</dbReference>
<feature type="transmembrane region" description="Helical" evidence="1">
    <location>
        <begin position="127"/>
        <end position="145"/>
    </location>
</feature>
<keyword evidence="4" id="KW-1185">Reference proteome</keyword>
<keyword evidence="1" id="KW-0812">Transmembrane</keyword>
<dbReference type="PANTHER" id="PTHR38034:SF1">
    <property type="entry name" value="INNER MEMBRANE PROTEIN YPJD"/>
    <property type="match status" value="1"/>
</dbReference>
<feature type="transmembrane region" description="Helical" evidence="1">
    <location>
        <begin position="86"/>
        <end position="106"/>
    </location>
</feature>
<keyword evidence="1" id="KW-0472">Membrane</keyword>
<feature type="transmembrane region" description="Helical" evidence="1">
    <location>
        <begin position="236"/>
        <end position="254"/>
    </location>
</feature>
<dbReference type="Pfam" id="PF01578">
    <property type="entry name" value="Cytochrom_C_asm"/>
    <property type="match status" value="1"/>
</dbReference>
<accession>A0ABX8WLC8</accession>
<dbReference type="RefSeq" id="WP_220379221.1">
    <property type="nucleotide sequence ID" value="NZ_CP080544.1"/>
</dbReference>
<dbReference type="InterPro" id="IPR002541">
    <property type="entry name" value="Cyt_c_assembly"/>
</dbReference>
<proteinExistence type="predicted"/>
<dbReference type="InterPro" id="IPR052372">
    <property type="entry name" value="YpjD/HemX"/>
</dbReference>
<evidence type="ECO:0000256" key="1">
    <source>
        <dbReference type="SAM" id="Phobius"/>
    </source>
</evidence>
<feature type="transmembrane region" description="Helical" evidence="1">
    <location>
        <begin position="171"/>
        <end position="194"/>
    </location>
</feature>
<feature type="domain" description="Cytochrome c assembly protein" evidence="2">
    <location>
        <begin position="56"/>
        <end position="258"/>
    </location>
</feature>
<feature type="transmembrane region" description="Helical" evidence="1">
    <location>
        <begin position="33"/>
        <end position="49"/>
    </location>
</feature>
<name>A0ABX8WLC8_9GAMM</name>
<keyword evidence="1" id="KW-1133">Transmembrane helix</keyword>
<protein>
    <submittedName>
        <fullName evidence="3">Cytochrome c biogenesis protein CcsA</fullName>
    </submittedName>
</protein>